<gene>
    <name evidence="4" type="ordered locus">DMR_08190</name>
</gene>
<dbReference type="CAZy" id="GH23">
    <property type="family name" value="Glycoside Hydrolase Family 23"/>
</dbReference>
<organism evidence="4 5">
    <name type="scientific">Solidesulfovibrio magneticus (strain ATCC 700980 / DSM 13731 / RS-1)</name>
    <name type="common">Desulfovibrio magneticus</name>
    <dbReference type="NCBI Taxonomy" id="573370"/>
    <lineage>
        <taxon>Bacteria</taxon>
        <taxon>Pseudomonadati</taxon>
        <taxon>Thermodesulfobacteriota</taxon>
        <taxon>Desulfovibrionia</taxon>
        <taxon>Desulfovibrionales</taxon>
        <taxon>Desulfovibrionaceae</taxon>
        <taxon>Solidesulfovibrio</taxon>
    </lineage>
</organism>
<evidence type="ECO:0000256" key="2">
    <source>
        <dbReference type="SAM" id="MobiDB-lite"/>
    </source>
</evidence>
<dbReference type="STRING" id="573370.DMR_08190"/>
<accession>C4XJV5</accession>
<keyword evidence="5" id="KW-1185">Reference proteome</keyword>
<proteinExistence type="inferred from homology"/>
<feature type="compositionally biased region" description="Basic and acidic residues" evidence="2">
    <location>
        <begin position="291"/>
        <end position="305"/>
    </location>
</feature>
<feature type="region of interest" description="Disordered" evidence="2">
    <location>
        <begin position="259"/>
        <end position="331"/>
    </location>
</feature>
<dbReference type="eggNOG" id="COG0741">
    <property type="taxonomic scope" value="Bacteria"/>
</dbReference>
<comment type="similarity">
    <text evidence="1">Belongs to the transglycosylase Slt family.</text>
</comment>
<evidence type="ECO:0000313" key="4">
    <source>
        <dbReference type="EMBL" id="BAH74310.1"/>
    </source>
</evidence>
<dbReference type="HOGENOM" id="CLU_065765_1_0_7"/>
<dbReference type="EMBL" id="AP010904">
    <property type="protein sequence ID" value="BAH74310.1"/>
    <property type="molecule type" value="Genomic_DNA"/>
</dbReference>
<dbReference type="AlphaFoldDB" id="C4XJV5"/>
<dbReference type="CDD" id="cd00254">
    <property type="entry name" value="LT-like"/>
    <property type="match status" value="1"/>
</dbReference>
<dbReference type="Gene3D" id="1.10.530.10">
    <property type="match status" value="1"/>
</dbReference>
<protein>
    <submittedName>
        <fullName evidence="4">Transglycosylase</fullName>
    </submittedName>
</protein>
<feature type="domain" description="Transglycosylase SLT" evidence="3">
    <location>
        <begin position="136"/>
        <end position="230"/>
    </location>
</feature>
<evidence type="ECO:0000313" key="5">
    <source>
        <dbReference type="Proteomes" id="UP000009071"/>
    </source>
</evidence>
<dbReference type="KEGG" id="dma:DMR_08190"/>
<dbReference type="InterPro" id="IPR008258">
    <property type="entry name" value="Transglycosylase_SLT_dom_1"/>
</dbReference>
<reference evidence="4 5" key="1">
    <citation type="journal article" date="2009" name="Genome Res.">
        <title>Whole genome sequence of Desulfovibrio magneticus strain RS-1 revealed common gene clusters in magnetotactic bacteria.</title>
        <authorList>
            <person name="Nakazawa H."/>
            <person name="Arakaki A."/>
            <person name="Narita-Yamada S."/>
            <person name="Yashiro I."/>
            <person name="Jinno K."/>
            <person name="Aoki N."/>
            <person name="Tsuruyama A."/>
            <person name="Okamura Y."/>
            <person name="Tanikawa S."/>
            <person name="Fujita N."/>
            <person name="Takeyama H."/>
            <person name="Matsunaga T."/>
        </authorList>
    </citation>
    <scope>NUCLEOTIDE SEQUENCE [LARGE SCALE GENOMIC DNA]</scope>
    <source>
        <strain evidence="5">ATCC 700980 / DSM 13731 / RS-1</strain>
    </source>
</reference>
<name>C4XJV5_SOLM1</name>
<dbReference type="InterPro" id="IPR023346">
    <property type="entry name" value="Lysozyme-like_dom_sf"/>
</dbReference>
<dbReference type="PANTHER" id="PTHR37423:SF2">
    <property type="entry name" value="MEMBRANE-BOUND LYTIC MUREIN TRANSGLYCOSYLASE C"/>
    <property type="match status" value="1"/>
</dbReference>
<evidence type="ECO:0000259" key="3">
    <source>
        <dbReference type="Pfam" id="PF01464"/>
    </source>
</evidence>
<dbReference type="PANTHER" id="PTHR37423">
    <property type="entry name" value="SOLUBLE LYTIC MUREIN TRANSGLYCOSYLASE-RELATED"/>
    <property type="match status" value="1"/>
</dbReference>
<dbReference type="Proteomes" id="UP000009071">
    <property type="component" value="Chromosome"/>
</dbReference>
<sequence>MPLDRPGSPSYGRMANPPEHPMRHVLALLLGAFLLLTVPSVARAFALYGYEDDYGLIHLSEEPRDANYVLIYEGPSDPKLGFAAIKKRIHDQGAVSKDRKDGWILEATRAYRRLGLAPLGPSGYPAVIESGPLIDLVRDKSRASGLDPELLYAVIEQESRFTACAVSPKGAAGLMQLMPDTQSHFGVADPFNPERNVTAGATFLRQLIGRFGDLRLALAAYNAGPETVARCGGVPNIPETMTYVDRIMNRYAMLRESHPGLTKKGAVGGGEKKTKRMPPAAGGLRPPDPPAEEKGVEARDGDCRRGGKGGNALRRRVGPTTGAGGDETRRP</sequence>
<dbReference type="Pfam" id="PF01464">
    <property type="entry name" value="SLT"/>
    <property type="match status" value="1"/>
</dbReference>
<evidence type="ECO:0000256" key="1">
    <source>
        <dbReference type="ARBA" id="ARBA00007734"/>
    </source>
</evidence>
<dbReference type="SUPFAM" id="SSF53955">
    <property type="entry name" value="Lysozyme-like"/>
    <property type="match status" value="1"/>
</dbReference>